<protein>
    <submittedName>
        <fullName evidence="2">Uncharacterized protein</fullName>
    </submittedName>
</protein>
<organism evidence="2 3">
    <name type="scientific">Staurois parvus</name>
    <dbReference type="NCBI Taxonomy" id="386267"/>
    <lineage>
        <taxon>Eukaryota</taxon>
        <taxon>Metazoa</taxon>
        <taxon>Chordata</taxon>
        <taxon>Craniata</taxon>
        <taxon>Vertebrata</taxon>
        <taxon>Euteleostomi</taxon>
        <taxon>Amphibia</taxon>
        <taxon>Batrachia</taxon>
        <taxon>Anura</taxon>
        <taxon>Neobatrachia</taxon>
        <taxon>Ranoidea</taxon>
        <taxon>Ranidae</taxon>
        <taxon>Staurois</taxon>
    </lineage>
</organism>
<dbReference type="Proteomes" id="UP001162483">
    <property type="component" value="Unassembled WGS sequence"/>
</dbReference>
<accession>A0ABN9DK80</accession>
<comment type="caution">
    <text evidence="2">The sequence shown here is derived from an EMBL/GenBank/DDBJ whole genome shotgun (WGS) entry which is preliminary data.</text>
</comment>
<feature type="chain" id="PRO_5046924760" evidence="1">
    <location>
        <begin position="29"/>
        <end position="56"/>
    </location>
</feature>
<dbReference type="EMBL" id="CATNWA010014531">
    <property type="protein sequence ID" value="CAI9572964.1"/>
    <property type="molecule type" value="Genomic_DNA"/>
</dbReference>
<reference evidence="2" key="1">
    <citation type="submission" date="2023-05" db="EMBL/GenBank/DDBJ databases">
        <authorList>
            <person name="Stuckert A."/>
        </authorList>
    </citation>
    <scope>NUCLEOTIDE SEQUENCE</scope>
</reference>
<feature type="signal peptide" evidence="1">
    <location>
        <begin position="1"/>
        <end position="28"/>
    </location>
</feature>
<evidence type="ECO:0000313" key="3">
    <source>
        <dbReference type="Proteomes" id="UP001162483"/>
    </source>
</evidence>
<evidence type="ECO:0000256" key="1">
    <source>
        <dbReference type="SAM" id="SignalP"/>
    </source>
</evidence>
<evidence type="ECO:0000313" key="2">
    <source>
        <dbReference type="EMBL" id="CAI9572964.1"/>
    </source>
</evidence>
<sequence>MGGTCGWHCWAPIIRALIISALMIGAEPRSDNCRFSAVLSSRSDSVRKVQPRTGTC</sequence>
<keyword evidence="3" id="KW-1185">Reference proteome</keyword>
<keyword evidence="1" id="KW-0732">Signal</keyword>
<name>A0ABN9DK80_9NEOB</name>
<gene>
    <name evidence="2" type="ORF">SPARVUS_LOCUS7565030</name>
</gene>
<feature type="non-terminal residue" evidence="2">
    <location>
        <position position="56"/>
    </location>
</feature>
<proteinExistence type="predicted"/>